<dbReference type="Pfam" id="PF03816">
    <property type="entry name" value="LytR_cpsA_psr"/>
    <property type="match status" value="1"/>
</dbReference>
<feature type="region of interest" description="Disordered" evidence="2">
    <location>
        <begin position="465"/>
        <end position="494"/>
    </location>
</feature>
<accession>A0ABY7K188</accession>
<organism evidence="6 7">
    <name type="scientific">Jatrophihabitans cynanchi</name>
    <dbReference type="NCBI Taxonomy" id="2944128"/>
    <lineage>
        <taxon>Bacteria</taxon>
        <taxon>Bacillati</taxon>
        <taxon>Actinomycetota</taxon>
        <taxon>Actinomycetes</taxon>
        <taxon>Jatrophihabitantales</taxon>
        <taxon>Jatrophihabitantaceae</taxon>
        <taxon>Jatrophihabitans</taxon>
    </lineage>
</organism>
<dbReference type="Gene3D" id="3.40.630.190">
    <property type="entry name" value="LCP protein"/>
    <property type="match status" value="1"/>
</dbReference>
<dbReference type="NCBIfam" id="TIGR00350">
    <property type="entry name" value="lytR_cpsA_psr"/>
    <property type="match status" value="1"/>
</dbReference>
<reference evidence="6" key="1">
    <citation type="submission" date="2022-05" db="EMBL/GenBank/DDBJ databases">
        <title>Jatrophihabitans sp. SB3-54 whole genome sequence.</title>
        <authorList>
            <person name="Suh M.K."/>
            <person name="Eom M.K."/>
            <person name="Kim J.S."/>
            <person name="Kim H.S."/>
            <person name="Do H.E."/>
            <person name="Shin Y.K."/>
            <person name="Lee J.-S."/>
        </authorList>
    </citation>
    <scope>NUCLEOTIDE SEQUENCE</scope>
    <source>
        <strain evidence="6">SB3-54</strain>
    </source>
</reference>
<feature type="transmembrane region" description="Helical" evidence="3">
    <location>
        <begin position="23"/>
        <end position="45"/>
    </location>
</feature>
<proteinExistence type="inferred from homology"/>
<keyword evidence="3" id="KW-0812">Transmembrane</keyword>
<evidence type="ECO:0000313" key="6">
    <source>
        <dbReference type="EMBL" id="WAX58616.1"/>
    </source>
</evidence>
<protein>
    <submittedName>
        <fullName evidence="6">LCP family protein</fullName>
    </submittedName>
</protein>
<dbReference type="PANTHER" id="PTHR33392">
    <property type="entry name" value="POLYISOPRENYL-TEICHOIC ACID--PEPTIDOGLYCAN TEICHOIC ACID TRANSFERASE TAGU"/>
    <property type="match status" value="1"/>
</dbReference>
<keyword evidence="7" id="KW-1185">Reference proteome</keyword>
<evidence type="ECO:0000313" key="7">
    <source>
        <dbReference type="Proteomes" id="UP001164693"/>
    </source>
</evidence>
<dbReference type="PANTHER" id="PTHR33392:SF6">
    <property type="entry name" value="POLYISOPRENYL-TEICHOIC ACID--PEPTIDOGLYCAN TEICHOIC ACID TRANSFERASE TAGU"/>
    <property type="match status" value="1"/>
</dbReference>
<evidence type="ECO:0000256" key="1">
    <source>
        <dbReference type="ARBA" id="ARBA00006068"/>
    </source>
</evidence>
<evidence type="ECO:0000256" key="2">
    <source>
        <dbReference type="SAM" id="MobiDB-lite"/>
    </source>
</evidence>
<dbReference type="InterPro" id="IPR004474">
    <property type="entry name" value="LytR_CpsA_psr"/>
</dbReference>
<feature type="compositionally biased region" description="Low complexity" evidence="2">
    <location>
        <begin position="469"/>
        <end position="481"/>
    </location>
</feature>
<keyword evidence="3" id="KW-0472">Membrane</keyword>
<evidence type="ECO:0000256" key="3">
    <source>
        <dbReference type="SAM" id="Phobius"/>
    </source>
</evidence>
<name>A0ABY7K188_9ACTN</name>
<feature type="domain" description="Cell envelope-related transcriptional attenuator" evidence="4">
    <location>
        <begin position="106"/>
        <end position="276"/>
    </location>
</feature>
<comment type="similarity">
    <text evidence="1">Belongs to the LytR/CpsA/Psr (LCP) family.</text>
</comment>
<dbReference type="Pfam" id="PF13399">
    <property type="entry name" value="LytR_C"/>
    <property type="match status" value="1"/>
</dbReference>
<dbReference type="EMBL" id="CP097463">
    <property type="protein sequence ID" value="WAX58616.1"/>
    <property type="molecule type" value="Genomic_DNA"/>
</dbReference>
<keyword evidence="3" id="KW-1133">Transmembrane helix</keyword>
<dbReference type="InterPro" id="IPR050922">
    <property type="entry name" value="LytR/CpsA/Psr_CW_biosynth"/>
</dbReference>
<dbReference type="InterPro" id="IPR027381">
    <property type="entry name" value="LytR/CpsA/Psr_C"/>
</dbReference>
<dbReference type="RefSeq" id="WP_269445155.1">
    <property type="nucleotide sequence ID" value="NZ_CP097463.1"/>
</dbReference>
<gene>
    <name evidence="6" type="ORF">M6B22_07575</name>
</gene>
<evidence type="ECO:0000259" key="4">
    <source>
        <dbReference type="Pfam" id="PF03816"/>
    </source>
</evidence>
<evidence type="ECO:0000259" key="5">
    <source>
        <dbReference type="Pfam" id="PF13399"/>
    </source>
</evidence>
<dbReference type="Gene3D" id="3.30.70.2390">
    <property type="match status" value="1"/>
</dbReference>
<feature type="domain" description="LytR/CpsA/Psr regulator C-terminal" evidence="5">
    <location>
        <begin position="377"/>
        <end position="459"/>
    </location>
</feature>
<dbReference type="Proteomes" id="UP001164693">
    <property type="component" value="Chromosome"/>
</dbReference>
<sequence length="494" mass="51072">MADTQPDRTPARARPVLSARTRFGLRVSVAALSFVLLVGSGYAWATFQNFTSDVPHGAPVPALAKGQSDLDGHDTNVLLVGNDSRAGASRAELKALSAGGGGGGANTDTMMVLHVPANGKAPTLISIPRDSWVTIPGYGKGKINSAYGDAYTSAKNAHRSEQDAQSAGLLQTIKTIDLLTGLHIDHYMQVNLLGFYRISNAIGGVSVCLNAAQNARTDSDAYGHGYSGIDLPKGVSVIKGKQALAFVRQRHGLPNGDLDRIKRQQYFLASAFGKITSAGVLLNPFKLHDLLTAVGSSLLTDPSLDLLDLARQVQSVASGTIRYLTIPNLGPQLIYPDGIETAIVGVDTAAMPGFIRQLRGEAADPDLAAAKAAKPATVTLDVLNGTDIVGLAGRNAAALRTLGFHVDVVDSAGNTASKTLIQYPAGAQAAAKAARAAVPGAQLVLTSTVKRVTVVLGTDGRQAATLARSPSSATTSHAPAKPARKANGGLGCIN</sequence>